<feature type="region of interest" description="Disordered" evidence="1">
    <location>
        <begin position="1"/>
        <end position="80"/>
    </location>
</feature>
<feature type="region of interest" description="Disordered" evidence="1">
    <location>
        <begin position="94"/>
        <end position="130"/>
    </location>
</feature>
<organism evidence="2 3">
    <name type="scientific">Rhizodiscina lignyota</name>
    <dbReference type="NCBI Taxonomy" id="1504668"/>
    <lineage>
        <taxon>Eukaryota</taxon>
        <taxon>Fungi</taxon>
        <taxon>Dikarya</taxon>
        <taxon>Ascomycota</taxon>
        <taxon>Pezizomycotina</taxon>
        <taxon>Dothideomycetes</taxon>
        <taxon>Pleosporomycetidae</taxon>
        <taxon>Aulographales</taxon>
        <taxon>Rhizodiscinaceae</taxon>
        <taxon>Rhizodiscina</taxon>
    </lineage>
</organism>
<feature type="compositionally biased region" description="Low complexity" evidence="1">
    <location>
        <begin position="21"/>
        <end position="46"/>
    </location>
</feature>
<evidence type="ECO:0000256" key="1">
    <source>
        <dbReference type="SAM" id="MobiDB-lite"/>
    </source>
</evidence>
<protein>
    <submittedName>
        <fullName evidence="2">Uncharacterized protein</fullName>
    </submittedName>
</protein>
<accession>A0A9P4MB17</accession>
<name>A0A9P4MB17_9PEZI</name>
<sequence>MSTSGSPSSSSKADMTQPVISSSSSSATSSTKPTSTTQSSAAQATQRYITPDPCPSSHFVNTVLTNPSKDAASTPSSLKSPLAAAFGKAKAKIGELHERRGSRDKLPSDEAEFERMRAKEQEKERRREEYERLGLGDKTKFGAGGCEFWSVIEAR</sequence>
<evidence type="ECO:0000313" key="2">
    <source>
        <dbReference type="EMBL" id="KAF2099279.1"/>
    </source>
</evidence>
<proteinExistence type="predicted"/>
<feature type="compositionally biased region" description="Polar residues" evidence="1">
    <location>
        <begin position="58"/>
        <end position="79"/>
    </location>
</feature>
<dbReference type="EMBL" id="ML978125">
    <property type="protein sequence ID" value="KAF2099279.1"/>
    <property type="molecule type" value="Genomic_DNA"/>
</dbReference>
<dbReference type="Proteomes" id="UP000799772">
    <property type="component" value="Unassembled WGS sequence"/>
</dbReference>
<feature type="compositionally biased region" description="Low complexity" evidence="1">
    <location>
        <begin position="1"/>
        <end position="11"/>
    </location>
</feature>
<comment type="caution">
    <text evidence="2">The sequence shown here is derived from an EMBL/GenBank/DDBJ whole genome shotgun (WGS) entry which is preliminary data.</text>
</comment>
<evidence type="ECO:0000313" key="3">
    <source>
        <dbReference type="Proteomes" id="UP000799772"/>
    </source>
</evidence>
<keyword evidence="3" id="KW-1185">Reference proteome</keyword>
<dbReference type="AlphaFoldDB" id="A0A9P4MB17"/>
<reference evidence="2" key="1">
    <citation type="journal article" date="2020" name="Stud. Mycol.">
        <title>101 Dothideomycetes genomes: a test case for predicting lifestyles and emergence of pathogens.</title>
        <authorList>
            <person name="Haridas S."/>
            <person name="Albert R."/>
            <person name="Binder M."/>
            <person name="Bloem J."/>
            <person name="Labutti K."/>
            <person name="Salamov A."/>
            <person name="Andreopoulos B."/>
            <person name="Baker S."/>
            <person name="Barry K."/>
            <person name="Bills G."/>
            <person name="Bluhm B."/>
            <person name="Cannon C."/>
            <person name="Castanera R."/>
            <person name="Culley D."/>
            <person name="Daum C."/>
            <person name="Ezra D."/>
            <person name="Gonzalez J."/>
            <person name="Henrissat B."/>
            <person name="Kuo A."/>
            <person name="Liang C."/>
            <person name="Lipzen A."/>
            <person name="Lutzoni F."/>
            <person name="Magnuson J."/>
            <person name="Mondo S."/>
            <person name="Nolan M."/>
            <person name="Ohm R."/>
            <person name="Pangilinan J."/>
            <person name="Park H.-J."/>
            <person name="Ramirez L."/>
            <person name="Alfaro M."/>
            <person name="Sun H."/>
            <person name="Tritt A."/>
            <person name="Yoshinaga Y."/>
            <person name="Zwiers L.-H."/>
            <person name="Turgeon B."/>
            <person name="Goodwin S."/>
            <person name="Spatafora J."/>
            <person name="Crous P."/>
            <person name="Grigoriev I."/>
        </authorList>
    </citation>
    <scope>NUCLEOTIDE SEQUENCE</scope>
    <source>
        <strain evidence="2">CBS 133067</strain>
    </source>
</reference>
<gene>
    <name evidence="2" type="ORF">NA57DRAFT_55252</name>
</gene>